<keyword evidence="2" id="KW-0812">Transmembrane</keyword>
<dbReference type="EMBL" id="JAFBBP010000001">
    <property type="protein sequence ID" value="MBM7492078.1"/>
    <property type="molecule type" value="Genomic_DNA"/>
</dbReference>
<feature type="transmembrane region" description="Helical" evidence="2">
    <location>
        <begin position="62"/>
        <end position="84"/>
    </location>
</feature>
<evidence type="ECO:0000313" key="3">
    <source>
        <dbReference type="EMBL" id="MBM7492078.1"/>
    </source>
</evidence>
<organism evidence="3 4">
    <name type="scientific">Micromonospora luteifusca</name>
    <dbReference type="NCBI Taxonomy" id="709860"/>
    <lineage>
        <taxon>Bacteria</taxon>
        <taxon>Bacillati</taxon>
        <taxon>Actinomycetota</taxon>
        <taxon>Actinomycetes</taxon>
        <taxon>Micromonosporales</taxon>
        <taxon>Micromonosporaceae</taxon>
        <taxon>Micromonospora</taxon>
    </lineage>
</organism>
<evidence type="ECO:0008006" key="5">
    <source>
        <dbReference type="Google" id="ProtNLM"/>
    </source>
</evidence>
<name>A0ABS2LV88_9ACTN</name>
<proteinExistence type="predicted"/>
<sequence>MIGRRQAGRGRRSEFAGRASTGRWGFRLVDAVPGDGRRPGRASGRGRKTPAGGDRGSFTAELAAGLPALLLLLLAGLAAVNAVSTRASCLHAAREAALAAARGDVDKADGGGAAPPGAEVSVSIDGDRAQATVRAPVRTLGGRLPRITVVATAVAALEPRVGERVP</sequence>
<evidence type="ECO:0000313" key="4">
    <source>
        <dbReference type="Proteomes" id="UP000764837"/>
    </source>
</evidence>
<feature type="region of interest" description="Disordered" evidence="1">
    <location>
        <begin position="29"/>
        <end position="54"/>
    </location>
</feature>
<keyword evidence="2" id="KW-0472">Membrane</keyword>
<keyword evidence="2" id="KW-1133">Transmembrane helix</keyword>
<dbReference type="InterPro" id="IPR049790">
    <property type="entry name" value="Rv3655c/TadE"/>
</dbReference>
<reference evidence="3 4" key="1">
    <citation type="submission" date="2021-01" db="EMBL/GenBank/DDBJ databases">
        <title>Sequencing the genomes of 1000 actinobacteria strains.</title>
        <authorList>
            <person name="Klenk H.-P."/>
        </authorList>
    </citation>
    <scope>NUCLEOTIDE SEQUENCE [LARGE SCALE GENOMIC DNA]</scope>
    <source>
        <strain evidence="3 4">DSM 100204</strain>
    </source>
</reference>
<gene>
    <name evidence="3" type="ORF">JOD64_003300</name>
</gene>
<dbReference type="NCBIfam" id="NF041390">
    <property type="entry name" value="TadE_Rv3655c"/>
    <property type="match status" value="1"/>
</dbReference>
<evidence type="ECO:0000256" key="2">
    <source>
        <dbReference type="SAM" id="Phobius"/>
    </source>
</evidence>
<protein>
    <recommendedName>
        <fullName evidence="5">Mucin-associated surface protein</fullName>
    </recommendedName>
</protein>
<accession>A0ABS2LV88</accession>
<evidence type="ECO:0000256" key="1">
    <source>
        <dbReference type="SAM" id="MobiDB-lite"/>
    </source>
</evidence>
<keyword evidence="4" id="KW-1185">Reference proteome</keyword>
<comment type="caution">
    <text evidence="3">The sequence shown here is derived from an EMBL/GenBank/DDBJ whole genome shotgun (WGS) entry which is preliminary data.</text>
</comment>
<dbReference type="Proteomes" id="UP000764837">
    <property type="component" value="Unassembled WGS sequence"/>
</dbReference>